<evidence type="ECO:0000256" key="1">
    <source>
        <dbReference type="ARBA" id="ARBA00004395"/>
    </source>
</evidence>
<dbReference type="EMBL" id="JAEHOD010000020">
    <property type="protein sequence ID" value="KAG2447879.1"/>
    <property type="molecule type" value="Genomic_DNA"/>
</dbReference>
<organism evidence="11 12">
    <name type="scientific">Chlamydomonas schloesseri</name>
    <dbReference type="NCBI Taxonomy" id="2026947"/>
    <lineage>
        <taxon>Eukaryota</taxon>
        <taxon>Viridiplantae</taxon>
        <taxon>Chlorophyta</taxon>
        <taxon>core chlorophytes</taxon>
        <taxon>Chlorophyceae</taxon>
        <taxon>CS clade</taxon>
        <taxon>Chlamydomonadales</taxon>
        <taxon>Chlamydomonadaceae</taxon>
        <taxon>Chlamydomonas</taxon>
    </lineage>
</organism>
<dbReference type="PANTHER" id="PTHR24016">
    <property type="entry name" value="CONSERVED OLIGOMERIC GOLGI COMPLEX SUBUNIT 4"/>
    <property type="match status" value="1"/>
</dbReference>
<comment type="caution">
    <text evidence="11">The sequence shown here is derived from an EMBL/GenBank/DDBJ whole genome shotgun (WGS) entry which is preliminary data.</text>
</comment>
<evidence type="ECO:0000256" key="9">
    <source>
        <dbReference type="SAM" id="MobiDB-lite"/>
    </source>
</evidence>
<evidence type="ECO:0000256" key="7">
    <source>
        <dbReference type="ARBA" id="ARBA00023136"/>
    </source>
</evidence>
<keyword evidence="7" id="KW-0472">Membrane</keyword>
<dbReference type="GO" id="GO:0000139">
    <property type="term" value="C:Golgi membrane"/>
    <property type="evidence" value="ECO:0007669"/>
    <property type="project" value="UniProtKB-SubCell"/>
</dbReference>
<dbReference type="OrthoDB" id="47059at2759"/>
<dbReference type="InterPro" id="IPR013167">
    <property type="entry name" value="COG4_M"/>
</dbReference>
<keyword evidence="4" id="KW-0813">Transport</keyword>
<evidence type="ECO:0000313" key="12">
    <source>
        <dbReference type="Proteomes" id="UP000613740"/>
    </source>
</evidence>
<dbReference type="InterPro" id="IPR048684">
    <property type="entry name" value="COG4_C"/>
</dbReference>
<evidence type="ECO:0000256" key="8">
    <source>
        <dbReference type="ARBA" id="ARBA00031340"/>
    </source>
</evidence>
<dbReference type="Pfam" id="PF20662">
    <property type="entry name" value="COG4_C"/>
    <property type="match status" value="1"/>
</dbReference>
<dbReference type="InterPro" id="IPR048680">
    <property type="entry name" value="COG4_N"/>
</dbReference>
<dbReference type="Gene3D" id="1.10.287.1060">
    <property type="entry name" value="ESAT-6-like"/>
    <property type="match status" value="1"/>
</dbReference>
<comment type="subcellular location">
    <subcellularLocation>
        <location evidence="1">Golgi apparatus membrane</location>
        <topology evidence="1">Peripheral membrane protein</topology>
    </subcellularLocation>
</comment>
<dbReference type="Gene3D" id="1.20.58.1970">
    <property type="match status" value="1"/>
</dbReference>
<dbReference type="SMART" id="SM00762">
    <property type="entry name" value="Cog4"/>
    <property type="match status" value="1"/>
</dbReference>
<accession>A0A836B5I3</accession>
<evidence type="ECO:0000256" key="6">
    <source>
        <dbReference type="ARBA" id="ARBA00023034"/>
    </source>
</evidence>
<keyword evidence="12" id="KW-1185">Reference proteome</keyword>
<dbReference type="GO" id="GO:0015031">
    <property type="term" value="P:protein transport"/>
    <property type="evidence" value="ECO:0007669"/>
    <property type="project" value="UniProtKB-KW"/>
</dbReference>
<dbReference type="PANTHER" id="PTHR24016:SF0">
    <property type="entry name" value="CONSERVED OLIGOMERIC GOLGI COMPLEX SUBUNIT 4"/>
    <property type="match status" value="1"/>
</dbReference>
<evidence type="ECO:0000259" key="10">
    <source>
        <dbReference type="SMART" id="SM00762"/>
    </source>
</evidence>
<keyword evidence="6" id="KW-0333">Golgi apparatus</keyword>
<evidence type="ECO:0000256" key="2">
    <source>
        <dbReference type="ARBA" id="ARBA00009215"/>
    </source>
</evidence>
<evidence type="ECO:0000256" key="4">
    <source>
        <dbReference type="ARBA" id="ARBA00022448"/>
    </source>
</evidence>
<dbReference type="Pfam" id="PF08318">
    <property type="entry name" value="COG4_m"/>
    <property type="match status" value="1"/>
</dbReference>
<evidence type="ECO:0000256" key="5">
    <source>
        <dbReference type="ARBA" id="ARBA00022927"/>
    </source>
</evidence>
<dbReference type="Pfam" id="PF20663">
    <property type="entry name" value="COG4_N"/>
    <property type="match status" value="1"/>
</dbReference>
<evidence type="ECO:0000313" key="11">
    <source>
        <dbReference type="EMBL" id="KAG2447879.1"/>
    </source>
</evidence>
<dbReference type="AlphaFoldDB" id="A0A836B5I3"/>
<keyword evidence="5" id="KW-0653">Protein transport</keyword>
<protein>
    <recommendedName>
        <fullName evidence="3">Conserved oligomeric Golgi complex subunit 4</fullName>
    </recommendedName>
    <alternativeName>
        <fullName evidence="8">Component of oligomeric Golgi complex 4</fullName>
    </alternativeName>
</protein>
<evidence type="ECO:0000256" key="3">
    <source>
        <dbReference type="ARBA" id="ARBA00020975"/>
    </source>
</evidence>
<reference evidence="11" key="1">
    <citation type="journal article" date="2020" name="bioRxiv">
        <title>Comparative genomics of Chlamydomonas.</title>
        <authorList>
            <person name="Craig R.J."/>
            <person name="Hasan A.R."/>
            <person name="Ness R.W."/>
            <person name="Keightley P.D."/>
        </authorList>
    </citation>
    <scope>NUCLEOTIDE SEQUENCE</scope>
    <source>
        <strain evidence="11">CCAP 11/173</strain>
    </source>
</reference>
<gene>
    <name evidence="11" type="ORF">HYH02_007335</name>
</gene>
<dbReference type="InterPro" id="IPR048682">
    <property type="entry name" value="COG4"/>
</dbReference>
<feature type="region of interest" description="Disordered" evidence="9">
    <location>
        <begin position="157"/>
        <end position="177"/>
    </location>
</feature>
<feature type="domain" description="COG4 transport protein middle alpha-helical bundle" evidence="10">
    <location>
        <begin position="187"/>
        <end position="538"/>
    </location>
</feature>
<sequence length="834" mass="87679">MGATTVDLSVINRLTNISDVNKILHETVARERGIDSELDRQLSKRSDLERNFLLLNTPTAETLELVRADCEQLLQSVQGTAQLADHISSKVRQLDLVQGRVQSVLNKINLILDRTNCINGVQSAMETEDYEAAAQYISSFMELEAKMAAALSAAERSAGSTGGAPPPAMLQQHTADANQAEDQRRVLMEVRARLEEITERRFEDAVARRDHTAAVRFARLYKPLGKQSEGLKKFIEYLKVVVGAQARNIYNSLAEQLEAPAAAAGARGGPPRVDFATALTALFKDMAVCLDEHDALVRETFGEAAVLDVIAGLQTECDNAGSRILQRFTESRRLERVVRDVTSRKRGGGGGGAGGLPFGAPAAAAGGAEPATDHRAVEALIEEVLRICGLCEEYNQFMLGKMRAAAAAAAAAGAGGPYGRESAGGAPGTATAAGQLPLAREAAFRSGSFNVALRELLGRYVALEEYYLDETAGMAIRIDEVLPEQLTSSMVDDVFFILRKVGLRALAAGQFQATAALLAELNNVLANAFRNALQAKLAPGPSKALAALPAALPPPPAASALPGSGSDAALLYPLLGEYCVSLNNTDVAADYAAKLRAELEAHTGGLLAAPADREKARLVLADLAKTGGDFRSLASRGLEALAEGLLPRLKPTLDEVAALSYSLSEAEYGAGEAEGGGWAGRLVLALSALSGLLRPLLTPANWEVLFGALLDKLAARLEALLLRKPFSQLGGLALDRDVRLLGAGLADLTARTVRDRLARLSQMAVLLGLEGLDELMDYWGQGGGGAGGGGGGGGGDGAGGGAGMINWRLSAAEARAVLALRGDWSREAVMALPL</sequence>
<name>A0A836B5I3_9CHLO</name>
<proteinExistence type="inferred from homology"/>
<comment type="similarity">
    <text evidence="2">Belongs to the COG4 family.</text>
</comment>
<dbReference type="Proteomes" id="UP000613740">
    <property type="component" value="Unassembled WGS sequence"/>
</dbReference>